<protein>
    <submittedName>
        <fullName evidence="3">Tautomerase family protein</fullName>
    </submittedName>
</protein>
<dbReference type="SUPFAM" id="SSF55331">
    <property type="entry name" value="Tautomerase/MIF"/>
    <property type="match status" value="1"/>
</dbReference>
<comment type="caution">
    <text evidence="3">The sequence shown here is derived from an EMBL/GenBank/DDBJ whole genome shotgun (WGS) entry which is preliminary data.</text>
</comment>
<dbReference type="InterPro" id="IPR014347">
    <property type="entry name" value="Tautomerase/MIF_sf"/>
</dbReference>
<sequence length="109" mass="12007">MPRLPGSRYPSIAVGSFQRPIWHSHRNLSNDPPSSAEGTAMPIIHVEMLAGRTQEQKSELAEVLARETARIARCALDDVQIVFDERAHASWAIGGRLVSDHAIAHTEKS</sequence>
<dbReference type="InterPro" id="IPR004370">
    <property type="entry name" value="4-OT-like_dom"/>
</dbReference>
<keyword evidence="1" id="KW-0413">Isomerase</keyword>
<feature type="domain" description="4-oxalocrotonate tautomerase-like" evidence="2">
    <location>
        <begin position="42"/>
        <end position="100"/>
    </location>
</feature>
<dbReference type="Proteomes" id="UP001481677">
    <property type="component" value="Unassembled WGS sequence"/>
</dbReference>
<evidence type="ECO:0000256" key="1">
    <source>
        <dbReference type="ARBA" id="ARBA00023235"/>
    </source>
</evidence>
<gene>
    <name evidence="3" type="ORF">V4C56_08285</name>
</gene>
<keyword evidence="4" id="KW-1185">Reference proteome</keyword>
<reference evidence="3 4" key="1">
    <citation type="submission" date="2024-01" db="EMBL/GenBank/DDBJ databases">
        <title>The diversity of rhizobia nodulating Mimosa spp. in eleven states of Brazil covering several biomes is determined by host plant, location, and edaphic factors.</title>
        <authorList>
            <person name="Rouws L."/>
            <person name="Barauna A."/>
            <person name="Beukes C."/>
            <person name="De Faria S.M."/>
            <person name="Gross E."/>
            <person name="Dos Reis Junior F.B."/>
            <person name="Simon M."/>
            <person name="Maluk M."/>
            <person name="Odee D.W."/>
            <person name="Kenicer G."/>
            <person name="Young J.P.W."/>
            <person name="Reis V.M."/>
            <person name="Zilli J."/>
            <person name="James E.K."/>
        </authorList>
    </citation>
    <scope>NUCLEOTIDE SEQUENCE [LARGE SCALE GENOMIC DNA]</scope>
    <source>
        <strain evidence="3 4">JPY530</strain>
    </source>
</reference>
<evidence type="ECO:0000313" key="4">
    <source>
        <dbReference type="Proteomes" id="UP001481677"/>
    </source>
</evidence>
<organism evidence="3 4">
    <name type="scientific">Paraburkholderia azotifigens</name>
    <dbReference type="NCBI Taxonomy" id="2057004"/>
    <lineage>
        <taxon>Bacteria</taxon>
        <taxon>Pseudomonadati</taxon>
        <taxon>Pseudomonadota</taxon>
        <taxon>Betaproteobacteria</taxon>
        <taxon>Burkholderiales</taxon>
        <taxon>Burkholderiaceae</taxon>
        <taxon>Paraburkholderia</taxon>
    </lineage>
</organism>
<dbReference type="Gene3D" id="3.30.429.10">
    <property type="entry name" value="Macrophage Migration Inhibitory Factor"/>
    <property type="match status" value="1"/>
</dbReference>
<evidence type="ECO:0000313" key="3">
    <source>
        <dbReference type="EMBL" id="MEM5339630.1"/>
    </source>
</evidence>
<name>A0ABU9QXY4_9BURK</name>
<accession>A0ABU9QXY4</accession>
<dbReference type="Pfam" id="PF01361">
    <property type="entry name" value="Tautomerase"/>
    <property type="match status" value="1"/>
</dbReference>
<proteinExistence type="predicted"/>
<dbReference type="EMBL" id="JAZHGA010000004">
    <property type="protein sequence ID" value="MEM5339630.1"/>
    <property type="molecule type" value="Genomic_DNA"/>
</dbReference>
<evidence type="ECO:0000259" key="2">
    <source>
        <dbReference type="Pfam" id="PF01361"/>
    </source>
</evidence>